<sequence length="743" mass="83857">MVLAAIKSLSEMELPANNVPTWLEGVANGRTPENLVRIEEAAYFAIKAHEGQKRASGEDYVNHTFAVAAIVHELGLDSDVVIAALLHDAVEDTEVELDDITHKFGADVANLVDGVTKMEVIQELSDQTNQGRSNQDAKAESLRKMMLAMVDDVRVVLIKLCDRLHNMRTLDSMRAEKQKRIATETLEIFSPLANRLGVWQIKWELEDLSFRYIEPEIYKSIAKKLAERRVDREGFINSFINDLTAALTEDGVDAEIRGRAKHIYSIWSKMQKKGLEFEQLFDVRAVRVLVNSVQDCYAALGCIHTNWKYIAGEFDDYIATPKENNYRSIHTAVIGPTGKVVEVQIRTHEMHEYNELGIAAHWRYKEGRRDNDQAVNNKILWLRQLLEWKDEVADASEFVDRVKDEVFEDRVYVFSPKGKVVDLAWGSTPIDFAYAIHTEVGHRCRGAKVNGKMVPLTYKLNTGEQVSIITSKTGGPSLDWLDTHKGYVRSRRAKARIQHWFRHENRDTTIAHGRSILERELDRMNLSDVNFDTLAKQLGADDTDELFFKLVDGSIKPGRAAVVAQRILKPETDDDESLEISFKGTAKAANDDARPANLTIQGVSDLMTNLARCCQPVPGDKVLGFVTRGTGITIHRESCPNILYQKHKAGERVVEVNWGQASEQTYPMTILLHAFDRKGLLKDVSTVFSDERVNVLELSTYTEPKDASVTMEVVVEVTSLEAMSKLLAKLDQLPNVLSVRRKK</sequence>
<evidence type="ECO:0000256" key="6">
    <source>
        <dbReference type="ARBA" id="ARBA00032407"/>
    </source>
</evidence>
<dbReference type="Gene3D" id="3.30.460.10">
    <property type="entry name" value="Beta Polymerase, domain 2"/>
    <property type="match status" value="1"/>
</dbReference>
<dbReference type="Pfam" id="PF04607">
    <property type="entry name" value="RelA_SpoT"/>
    <property type="match status" value="1"/>
</dbReference>
<evidence type="ECO:0000259" key="12">
    <source>
        <dbReference type="PROSITE" id="PS51880"/>
    </source>
</evidence>
<comment type="pathway">
    <text evidence="3">Purine metabolism; ppGpp biosynthesis; ppGpp from GDP: step 1/1.</text>
</comment>
<dbReference type="CDD" id="cd05399">
    <property type="entry name" value="NT_Rel-Spo_like"/>
    <property type="match status" value="1"/>
</dbReference>
<evidence type="ECO:0000256" key="1">
    <source>
        <dbReference type="ARBA" id="ARBA00019852"/>
    </source>
</evidence>
<dbReference type="CDD" id="cd00077">
    <property type="entry name" value="HDc"/>
    <property type="match status" value="1"/>
</dbReference>
<dbReference type="SUPFAM" id="SSF109604">
    <property type="entry name" value="HD-domain/PDEase-like"/>
    <property type="match status" value="1"/>
</dbReference>
<dbReference type="Pfam" id="PF13328">
    <property type="entry name" value="HD_4"/>
    <property type="match status" value="1"/>
</dbReference>
<dbReference type="FunFam" id="3.10.20.30:FF:000002">
    <property type="entry name" value="GTP pyrophosphokinase (RelA/SpoT)"/>
    <property type="match status" value="1"/>
</dbReference>
<dbReference type="PROSITE" id="PS51831">
    <property type="entry name" value="HD"/>
    <property type="match status" value="1"/>
</dbReference>
<comment type="function">
    <text evidence="9">In eubacteria ppGpp (guanosine 3'-diphosphate 5'-diphosphate) is a mediator of the stringent response that coordinates a variety of cellular activities in response to changes in nutritional abundance.</text>
</comment>
<dbReference type="PROSITE" id="PS51880">
    <property type="entry name" value="TGS"/>
    <property type="match status" value="1"/>
</dbReference>
<dbReference type="InterPro" id="IPR012675">
    <property type="entry name" value="Beta-grasp_dom_sf"/>
</dbReference>
<dbReference type="InterPro" id="IPR012676">
    <property type="entry name" value="TGS-like"/>
</dbReference>
<dbReference type="Pfam" id="PF02824">
    <property type="entry name" value="TGS"/>
    <property type="match status" value="1"/>
</dbReference>
<evidence type="ECO:0000313" key="13">
    <source>
        <dbReference type="EMBL" id="GHA08771.1"/>
    </source>
</evidence>
<dbReference type="PANTHER" id="PTHR21262">
    <property type="entry name" value="GUANOSINE-3',5'-BIS DIPHOSPHATE 3'-PYROPHOSPHOHYDROLASE"/>
    <property type="match status" value="1"/>
</dbReference>
<protein>
    <recommendedName>
        <fullName evidence="1">GTP pyrophosphokinase</fullName>
        <ecNumber evidence="4">3.1.7.2</ecNumber>
    </recommendedName>
    <alternativeName>
        <fullName evidence="6">(p)ppGpp synthase</fullName>
    </alternativeName>
    <alternativeName>
        <fullName evidence="5">ATP:GTP 3'-pyrophosphotransferase</fullName>
    </alternativeName>
    <alternativeName>
        <fullName evidence="7">ppGpp synthase I</fullName>
    </alternativeName>
</protein>
<dbReference type="SUPFAM" id="SSF81271">
    <property type="entry name" value="TGS-like"/>
    <property type="match status" value="1"/>
</dbReference>
<dbReference type="InterPro" id="IPR033655">
    <property type="entry name" value="TGS_RelA/SpoT"/>
</dbReference>
<dbReference type="NCBIfam" id="TIGR00691">
    <property type="entry name" value="spoT_relA"/>
    <property type="match status" value="1"/>
</dbReference>
<comment type="similarity">
    <text evidence="9">Belongs to the relA/spoT family.</text>
</comment>
<dbReference type="GO" id="GO:0015949">
    <property type="term" value="P:nucleobase-containing small molecule interconversion"/>
    <property type="evidence" value="ECO:0007669"/>
    <property type="project" value="UniProtKB-ARBA"/>
</dbReference>
<dbReference type="SUPFAM" id="SSF81301">
    <property type="entry name" value="Nucleotidyltransferase"/>
    <property type="match status" value="1"/>
</dbReference>
<dbReference type="FunFam" id="3.30.460.10:FF:000001">
    <property type="entry name" value="GTP pyrophosphokinase RelA"/>
    <property type="match status" value="1"/>
</dbReference>
<dbReference type="GO" id="GO:0008728">
    <property type="term" value="F:GTP diphosphokinase activity"/>
    <property type="evidence" value="ECO:0007669"/>
    <property type="project" value="TreeGrafter"/>
</dbReference>
<dbReference type="GO" id="GO:0015969">
    <property type="term" value="P:guanosine tetraphosphate metabolic process"/>
    <property type="evidence" value="ECO:0007669"/>
    <property type="project" value="InterPro"/>
</dbReference>
<dbReference type="Pfam" id="PF19296">
    <property type="entry name" value="RelA_AH_RIS"/>
    <property type="match status" value="1"/>
</dbReference>
<dbReference type="GO" id="GO:0042594">
    <property type="term" value="P:response to starvation"/>
    <property type="evidence" value="ECO:0007669"/>
    <property type="project" value="TreeGrafter"/>
</dbReference>
<evidence type="ECO:0000256" key="9">
    <source>
        <dbReference type="RuleBase" id="RU003847"/>
    </source>
</evidence>
<dbReference type="FunFam" id="1.10.3210.10:FF:000001">
    <property type="entry name" value="GTP pyrophosphokinase RelA"/>
    <property type="match status" value="1"/>
</dbReference>
<dbReference type="NCBIfam" id="NF008124">
    <property type="entry name" value="PRK10872.1"/>
    <property type="match status" value="1"/>
</dbReference>
<evidence type="ECO:0000259" key="10">
    <source>
        <dbReference type="PROSITE" id="PS51671"/>
    </source>
</evidence>
<dbReference type="EC" id="3.1.7.2" evidence="4"/>
<dbReference type="InterPro" id="IPR045600">
    <property type="entry name" value="RelA/SpoT_AH_RIS"/>
</dbReference>
<comment type="caution">
    <text evidence="13">The sequence shown here is derived from an EMBL/GenBank/DDBJ whole genome shotgun (WGS) entry which is preliminary data.</text>
</comment>
<dbReference type="InterPro" id="IPR002912">
    <property type="entry name" value="ACT_dom"/>
</dbReference>
<dbReference type="InterPro" id="IPR004811">
    <property type="entry name" value="RelA/Spo_fam"/>
</dbReference>
<dbReference type="PANTHER" id="PTHR21262:SF31">
    <property type="entry name" value="GTP PYROPHOSPHOKINASE"/>
    <property type="match status" value="1"/>
</dbReference>
<dbReference type="Gene3D" id="3.10.20.30">
    <property type="match status" value="1"/>
</dbReference>
<dbReference type="InterPro" id="IPR006674">
    <property type="entry name" value="HD_domain"/>
</dbReference>
<dbReference type="CDD" id="cd01668">
    <property type="entry name" value="TGS_RSH"/>
    <property type="match status" value="1"/>
</dbReference>
<evidence type="ECO:0000256" key="8">
    <source>
        <dbReference type="ARBA" id="ARBA00047968"/>
    </source>
</evidence>
<dbReference type="Proteomes" id="UP000614811">
    <property type="component" value="Unassembled WGS sequence"/>
</dbReference>
<gene>
    <name evidence="13" type="ORF">GCM10008090_18310</name>
</gene>
<dbReference type="GO" id="GO:0008893">
    <property type="term" value="F:guanosine-3',5'-bis(diphosphate) 3'-diphosphatase activity"/>
    <property type="evidence" value="ECO:0007669"/>
    <property type="project" value="UniProtKB-EC"/>
</dbReference>
<reference evidence="13" key="2">
    <citation type="submission" date="2020-09" db="EMBL/GenBank/DDBJ databases">
        <authorList>
            <person name="Sun Q."/>
            <person name="Kim S."/>
        </authorList>
    </citation>
    <scope>NUCLEOTIDE SEQUENCE</scope>
    <source>
        <strain evidence="13">KCTC 12711</strain>
    </source>
</reference>
<organism evidence="13 14">
    <name type="scientific">Arenicella chitinivorans</name>
    <dbReference type="NCBI Taxonomy" id="1329800"/>
    <lineage>
        <taxon>Bacteria</taxon>
        <taxon>Pseudomonadati</taxon>
        <taxon>Pseudomonadota</taxon>
        <taxon>Gammaproteobacteria</taxon>
        <taxon>Arenicellales</taxon>
        <taxon>Arenicellaceae</taxon>
        <taxon>Arenicella</taxon>
    </lineage>
</organism>
<dbReference type="Gene3D" id="1.10.3210.10">
    <property type="entry name" value="Hypothetical protein af1432"/>
    <property type="match status" value="1"/>
</dbReference>
<accession>A0A918RSQ5</accession>
<evidence type="ECO:0000256" key="5">
    <source>
        <dbReference type="ARBA" id="ARBA00029754"/>
    </source>
</evidence>
<dbReference type="AlphaFoldDB" id="A0A918RSQ5"/>
<dbReference type="InterPro" id="IPR003607">
    <property type="entry name" value="HD/PDEase_dom"/>
</dbReference>
<dbReference type="Pfam" id="PF13291">
    <property type="entry name" value="ACT_4"/>
    <property type="match status" value="1"/>
</dbReference>
<dbReference type="RefSeq" id="WP_189400047.1">
    <property type="nucleotide sequence ID" value="NZ_BMXA01000002.1"/>
</dbReference>
<dbReference type="InterPro" id="IPR004095">
    <property type="entry name" value="TGS"/>
</dbReference>
<evidence type="ECO:0000313" key="14">
    <source>
        <dbReference type="Proteomes" id="UP000614811"/>
    </source>
</evidence>
<feature type="domain" description="HD" evidence="11">
    <location>
        <begin position="60"/>
        <end position="167"/>
    </location>
</feature>
<dbReference type="EMBL" id="BMXA01000002">
    <property type="protein sequence ID" value="GHA08771.1"/>
    <property type="molecule type" value="Genomic_DNA"/>
</dbReference>
<dbReference type="InterPro" id="IPR043519">
    <property type="entry name" value="NT_sf"/>
</dbReference>
<evidence type="ECO:0000256" key="2">
    <source>
        <dbReference type="ARBA" id="ARBA00022801"/>
    </source>
</evidence>
<dbReference type="PROSITE" id="PS51671">
    <property type="entry name" value="ACT"/>
    <property type="match status" value="1"/>
</dbReference>
<proteinExistence type="inferred from homology"/>
<dbReference type="InterPro" id="IPR007685">
    <property type="entry name" value="RelA_SpoT"/>
</dbReference>
<keyword evidence="14" id="KW-1185">Reference proteome</keyword>
<feature type="domain" description="TGS" evidence="12">
    <location>
        <begin position="409"/>
        <end position="470"/>
    </location>
</feature>
<comment type="catalytic activity">
    <reaction evidence="8">
        <text>guanosine 3',5'-bis(diphosphate) + H2O = GDP + diphosphate + H(+)</text>
        <dbReference type="Rhea" id="RHEA:14253"/>
        <dbReference type="ChEBI" id="CHEBI:15377"/>
        <dbReference type="ChEBI" id="CHEBI:15378"/>
        <dbReference type="ChEBI" id="CHEBI:33019"/>
        <dbReference type="ChEBI" id="CHEBI:58189"/>
        <dbReference type="ChEBI" id="CHEBI:77828"/>
        <dbReference type="EC" id="3.1.7.2"/>
    </reaction>
</comment>
<dbReference type="Gene3D" id="3.30.70.260">
    <property type="match status" value="1"/>
</dbReference>
<evidence type="ECO:0000259" key="11">
    <source>
        <dbReference type="PROSITE" id="PS51831"/>
    </source>
</evidence>
<evidence type="ECO:0000256" key="3">
    <source>
        <dbReference type="ARBA" id="ARBA00024329"/>
    </source>
</evidence>
<reference evidence="13" key="1">
    <citation type="journal article" date="2014" name="Int. J. Syst. Evol. Microbiol.">
        <title>Complete genome sequence of Corynebacterium casei LMG S-19264T (=DSM 44701T), isolated from a smear-ripened cheese.</title>
        <authorList>
            <consortium name="US DOE Joint Genome Institute (JGI-PGF)"/>
            <person name="Walter F."/>
            <person name="Albersmeier A."/>
            <person name="Kalinowski J."/>
            <person name="Ruckert C."/>
        </authorList>
    </citation>
    <scope>NUCLEOTIDE SEQUENCE</scope>
    <source>
        <strain evidence="13">KCTC 12711</strain>
    </source>
</reference>
<name>A0A918RSQ5_9GAMM</name>
<dbReference type="SUPFAM" id="SSF55021">
    <property type="entry name" value="ACT-like"/>
    <property type="match status" value="1"/>
</dbReference>
<feature type="domain" description="ACT" evidence="10">
    <location>
        <begin position="669"/>
        <end position="743"/>
    </location>
</feature>
<evidence type="ECO:0000256" key="4">
    <source>
        <dbReference type="ARBA" id="ARBA00024387"/>
    </source>
</evidence>
<dbReference type="SMART" id="SM00954">
    <property type="entry name" value="RelA_SpoT"/>
    <property type="match status" value="1"/>
</dbReference>
<dbReference type="GO" id="GO:0005886">
    <property type="term" value="C:plasma membrane"/>
    <property type="evidence" value="ECO:0007669"/>
    <property type="project" value="TreeGrafter"/>
</dbReference>
<evidence type="ECO:0000256" key="7">
    <source>
        <dbReference type="ARBA" id="ARBA00033308"/>
    </source>
</evidence>
<dbReference type="InterPro" id="IPR045865">
    <property type="entry name" value="ACT-like_dom_sf"/>
</dbReference>
<keyword evidence="2" id="KW-0378">Hydrolase</keyword>
<dbReference type="SMART" id="SM00471">
    <property type="entry name" value="HDc"/>
    <property type="match status" value="1"/>
</dbReference>